<keyword evidence="2 6" id="KW-0812">Transmembrane</keyword>
<evidence type="ECO:0000256" key="6">
    <source>
        <dbReference type="SAM" id="Phobius"/>
    </source>
</evidence>
<dbReference type="Pfam" id="PF02535">
    <property type="entry name" value="Zip"/>
    <property type="match status" value="1"/>
</dbReference>
<feature type="transmembrane region" description="Helical" evidence="6">
    <location>
        <begin position="447"/>
        <end position="469"/>
    </location>
</feature>
<gene>
    <name evidence="7" type="ORF">FLONG3_8412</name>
</gene>
<organism evidence="7 8">
    <name type="scientific">Fusarium longipes</name>
    <dbReference type="NCBI Taxonomy" id="694270"/>
    <lineage>
        <taxon>Eukaryota</taxon>
        <taxon>Fungi</taxon>
        <taxon>Dikarya</taxon>
        <taxon>Ascomycota</taxon>
        <taxon>Pezizomycotina</taxon>
        <taxon>Sordariomycetes</taxon>
        <taxon>Hypocreomycetidae</taxon>
        <taxon>Hypocreales</taxon>
        <taxon>Nectriaceae</taxon>
        <taxon>Fusarium</taxon>
    </lineage>
</organism>
<sequence length="537" mass="58958">MATSAASSGFDNDTRGWIMCVVSGIACVVGASIVCVDVIVRLFPGKKNFRIQDSNVFLACSLSLSFGVMLFSALYSMLPESKEYFEQAKWSKQSASLAMMACFVGGFIGIQGVSRLLHQFMPTHVVECDHSHDENATKDASCQHERRQSRASRARRRSSRPPSSQAPIDKSLPTLATSHVPNNATESTPLLESTLESPTSTLKRQASARDGLRRPASPIRSRTTTGLGDTFPERRTSIREVHKRVMSFVQDTKCNCDESNSCYGFSDPCGQECFKHLNSRISLPSRPGRQGQILRTTTGSFLGRGHEHSHAPHDHQHDNECEEPMDPFVRPTYRISRAKSREPIEPIVPEEVSEHDSSCSSAPDDEDVEAQHHHHVPTNAFLSIGLQTSIAIALHKFPEGFITYATNHVNPSLGFNVFMALFVHNITEGFAMCLPLYMALGSRWRAMAWSAFLGGLSQPIGAGIAALWFKLADRTNMQPSAVAYACLFAVTSGIMVSVALQLFVESLSLNHSRNLCIFFGFLGMALLGFSNALVGSH</sequence>
<evidence type="ECO:0000256" key="3">
    <source>
        <dbReference type="ARBA" id="ARBA00022989"/>
    </source>
</evidence>
<comment type="caution">
    <text evidence="7">The sequence shown here is derived from an EMBL/GenBank/DDBJ whole genome shotgun (WGS) entry which is preliminary data.</text>
</comment>
<dbReference type="STRING" id="694270.A0A395S5W2"/>
<evidence type="ECO:0000256" key="1">
    <source>
        <dbReference type="ARBA" id="ARBA00004141"/>
    </source>
</evidence>
<feature type="transmembrane region" description="Helical" evidence="6">
    <location>
        <begin position="481"/>
        <end position="503"/>
    </location>
</feature>
<dbReference type="OrthoDB" id="262547at2759"/>
<feature type="transmembrane region" description="Helical" evidence="6">
    <location>
        <begin position="515"/>
        <end position="534"/>
    </location>
</feature>
<feature type="compositionally biased region" description="Basic and acidic residues" evidence="5">
    <location>
        <begin position="131"/>
        <end position="148"/>
    </location>
</feature>
<name>A0A395S5W2_9HYPO</name>
<feature type="transmembrane region" description="Helical" evidence="6">
    <location>
        <begin position="55"/>
        <end position="75"/>
    </location>
</feature>
<dbReference type="PANTHER" id="PTHR11040">
    <property type="entry name" value="ZINC/IRON TRANSPORTER"/>
    <property type="match status" value="1"/>
</dbReference>
<keyword evidence="4 6" id="KW-0472">Membrane</keyword>
<protein>
    <submittedName>
        <fullName evidence="7">Vacuolar zinc efflux</fullName>
    </submittedName>
</protein>
<feature type="compositionally biased region" description="Polar residues" evidence="5">
    <location>
        <begin position="174"/>
        <end position="204"/>
    </location>
</feature>
<dbReference type="Proteomes" id="UP000266234">
    <property type="component" value="Unassembled WGS sequence"/>
</dbReference>
<dbReference type="InterPro" id="IPR003689">
    <property type="entry name" value="ZIP"/>
</dbReference>
<proteinExistence type="predicted"/>
<dbReference type="GO" id="GO:0005385">
    <property type="term" value="F:zinc ion transmembrane transporter activity"/>
    <property type="evidence" value="ECO:0007669"/>
    <property type="project" value="TreeGrafter"/>
</dbReference>
<keyword evidence="8" id="KW-1185">Reference proteome</keyword>
<dbReference type="AlphaFoldDB" id="A0A395S5W2"/>
<evidence type="ECO:0000313" key="7">
    <source>
        <dbReference type="EMBL" id="RGP67793.1"/>
    </source>
</evidence>
<evidence type="ECO:0000256" key="2">
    <source>
        <dbReference type="ARBA" id="ARBA00022692"/>
    </source>
</evidence>
<feature type="region of interest" description="Disordered" evidence="5">
    <location>
        <begin position="131"/>
        <end position="231"/>
    </location>
</feature>
<feature type="compositionally biased region" description="Basic residues" evidence="5">
    <location>
        <begin position="149"/>
        <end position="159"/>
    </location>
</feature>
<dbReference type="GO" id="GO:0016020">
    <property type="term" value="C:membrane"/>
    <property type="evidence" value="ECO:0007669"/>
    <property type="project" value="UniProtKB-SubCell"/>
</dbReference>
<comment type="subcellular location">
    <subcellularLocation>
        <location evidence="1">Membrane</location>
        <topology evidence="1">Multi-pass membrane protein</topology>
    </subcellularLocation>
</comment>
<feature type="transmembrane region" description="Helical" evidence="6">
    <location>
        <begin position="16"/>
        <end position="43"/>
    </location>
</feature>
<evidence type="ECO:0000256" key="4">
    <source>
        <dbReference type="ARBA" id="ARBA00023136"/>
    </source>
</evidence>
<feature type="transmembrane region" description="Helical" evidence="6">
    <location>
        <begin position="417"/>
        <end position="440"/>
    </location>
</feature>
<feature type="transmembrane region" description="Helical" evidence="6">
    <location>
        <begin position="95"/>
        <end position="113"/>
    </location>
</feature>
<evidence type="ECO:0000313" key="8">
    <source>
        <dbReference type="Proteomes" id="UP000266234"/>
    </source>
</evidence>
<dbReference type="EMBL" id="PXOG01000201">
    <property type="protein sequence ID" value="RGP67793.1"/>
    <property type="molecule type" value="Genomic_DNA"/>
</dbReference>
<evidence type="ECO:0000256" key="5">
    <source>
        <dbReference type="SAM" id="MobiDB-lite"/>
    </source>
</evidence>
<keyword evidence="3 6" id="KW-1133">Transmembrane helix</keyword>
<accession>A0A395S5W2</accession>
<dbReference type="PANTHER" id="PTHR11040:SF210">
    <property type="entry name" value="ZINC-REGULATED TRANSPORTER 3"/>
    <property type="match status" value="1"/>
</dbReference>
<feature type="region of interest" description="Disordered" evidence="5">
    <location>
        <begin position="350"/>
        <end position="373"/>
    </location>
</feature>
<reference evidence="7 8" key="1">
    <citation type="journal article" date="2018" name="PLoS Pathog.">
        <title>Evolution of structural diversity of trichothecenes, a family of toxins produced by plant pathogenic and entomopathogenic fungi.</title>
        <authorList>
            <person name="Proctor R.H."/>
            <person name="McCormick S.P."/>
            <person name="Kim H.S."/>
            <person name="Cardoza R.E."/>
            <person name="Stanley A.M."/>
            <person name="Lindo L."/>
            <person name="Kelly A."/>
            <person name="Brown D.W."/>
            <person name="Lee T."/>
            <person name="Vaughan M.M."/>
            <person name="Alexander N.J."/>
            <person name="Busman M."/>
            <person name="Gutierrez S."/>
        </authorList>
    </citation>
    <scope>NUCLEOTIDE SEQUENCE [LARGE SCALE GENOMIC DNA]</scope>
    <source>
        <strain evidence="7 8">NRRL 20695</strain>
    </source>
</reference>